<keyword evidence="6" id="KW-0732">Signal</keyword>
<gene>
    <name evidence="11" type="ORF">CSSPTR1EN2_LOCUS8457</name>
</gene>
<evidence type="ECO:0000256" key="8">
    <source>
        <dbReference type="SAM" id="MobiDB-lite"/>
    </source>
</evidence>
<keyword evidence="7" id="KW-0472">Membrane</keyword>
<keyword evidence="12" id="KW-1185">Reference proteome</keyword>
<comment type="similarity">
    <text evidence="3">Belongs to the expansin family. Expansin A subfamily.</text>
</comment>
<feature type="domain" description="Expansin-like CBD" evidence="10">
    <location>
        <begin position="321"/>
        <end position="399"/>
    </location>
</feature>
<dbReference type="InterPro" id="IPR036749">
    <property type="entry name" value="Expansin_CBD_sf"/>
</dbReference>
<proteinExistence type="inferred from homology"/>
<dbReference type="InterPro" id="IPR007118">
    <property type="entry name" value="Expan_Lol_pI"/>
</dbReference>
<dbReference type="InterPro" id="IPR002963">
    <property type="entry name" value="Expansin"/>
</dbReference>
<dbReference type="PANTHER" id="PTHR31867">
    <property type="entry name" value="EXPANSIN-A15"/>
    <property type="match status" value="1"/>
</dbReference>
<feature type="region of interest" description="Disordered" evidence="8">
    <location>
        <begin position="77"/>
        <end position="135"/>
    </location>
</feature>
<accession>A0ABP0TX47</accession>
<evidence type="ECO:0000313" key="11">
    <source>
        <dbReference type="EMBL" id="CAK9206655.1"/>
    </source>
</evidence>
<evidence type="ECO:0000256" key="2">
    <source>
        <dbReference type="ARBA" id="ARBA00004191"/>
    </source>
</evidence>
<sequence>MSTSSSTSPQVLLLQPAALVGFLAALLLFVSESVVIAAADLGSGGSSFDDSALEAIDNFVVGGGFATVSNVTTTNSTIPASPSNGASVPAASPANDQSSTASEKEQFSSTSSSPTSSPTSDENHDSSDDAPVDNGREFRLNAYNEYEKAAEEFVQSSSSTYNNPGTAETGGVSLAASARVVWSRGTATFYGGADASGTMGGACGYGNLYATGYGTATAALSTALFNNGAMCGACYQLMCSGSPWCIPGAISVTATNFCPPNWAQASNNGGWCNPPRPHFDLAEPIFLRIGHYKAGIIPVVYRRINCVKAGGIRFTINGNPFFNLVTITNVGGSGIVVAVRMRGDYTAWYPMARNWGQNWQCSWKLVGQGIWFMVTTSDGRVTTSRVANANWGFGQTFEGAQVR</sequence>
<organism evidence="11 12">
    <name type="scientific">Sphagnum troendelagicum</name>
    <dbReference type="NCBI Taxonomy" id="128251"/>
    <lineage>
        <taxon>Eukaryota</taxon>
        <taxon>Viridiplantae</taxon>
        <taxon>Streptophyta</taxon>
        <taxon>Embryophyta</taxon>
        <taxon>Bryophyta</taxon>
        <taxon>Sphagnophytina</taxon>
        <taxon>Sphagnopsida</taxon>
        <taxon>Sphagnales</taxon>
        <taxon>Sphagnaceae</taxon>
        <taxon>Sphagnum</taxon>
    </lineage>
</organism>
<dbReference type="InterPro" id="IPR009009">
    <property type="entry name" value="RlpA-like_DPBB"/>
</dbReference>
<dbReference type="SUPFAM" id="SSF49590">
    <property type="entry name" value="PHL pollen allergen"/>
    <property type="match status" value="1"/>
</dbReference>
<evidence type="ECO:0000256" key="4">
    <source>
        <dbReference type="ARBA" id="ARBA00022512"/>
    </source>
</evidence>
<dbReference type="PRINTS" id="PR01225">
    <property type="entry name" value="EXPANSNFAMLY"/>
</dbReference>
<dbReference type="CDD" id="cd22274">
    <property type="entry name" value="DPBB_EXPA_N"/>
    <property type="match status" value="1"/>
</dbReference>
<dbReference type="Pfam" id="PF03330">
    <property type="entry name" value="DPBB_1"/>
    <property type="match status" value="1"/>
</dbReference>
<dbReference type="Gene3D" id="2.60.40.760">
    <property type="entry name" value="Expansin, cellulose-binding-like domain"/>
    <property type="match status" value="1"/>
</dbReference>
<reference evidence="11" key="1">
    <citation type="submission" date="2024-02" db="EMBL/GenBank/DDBJ databases">
        <authorList>
            <consortium name="ELIXIR-Norway"/>
            <consortium name="Elixir Norway"/>
        </authorList>
    </citation>
    <scope>NUCLEOTIDE SEQUENCE</scope>
</reference>
<dbReference type="PROSITE" id="PS50843">
    <property type="entry name" value="EXPANSIN_CBD"/>
    <property type="match status" value="1"/>
</dbReference>
<evidence type="ECO:0000256" key="3">
    <source>
        <dbReference type="ARBA" id="ARBA00005392"/>
    </source>
</evidence>
<evidence type="ECO:0000259" key="10">
    <source>
        <dbReference type="PROSITE" id="PS50843"/>
    </source>
</evidence>
<evidence type="ECO:0000313" key="12">
    <source>
        <dbReference type="Proteomes" id="UP001497512"/>
    </source>
</evidence>
<protein>
    <recommendedName>
        <fullName evidence="13">Expansin</fullName>
    </recommendedName>
</protein>
<evidence type="ECO:0000259" key="9">
    <source>
        <dbReference type="PROSITE" id="PS50842"/>
    </source>
</evidence>
<dbReference type="PROSITE" id="PS50842">
    <property type="entry name" value="EXPANSIN_EG45"/>
    <property type="match status" value="1"/>
</dbReference>
<feature type="compositionally biased region" description="Low complexity" evidence="8">
    <location>
        <begin position="108"/>
        <end position="120"/>
    </location>
</feature>
<evidence type="ECO:0008006" key="13">
    <source>
        <dbReference type="Google" id="ProtNLM"/>
    </source>
</evidence>
<comment type="subcellular location">
    <subcellularLocation>
        <location evidence="1">Membrane</location>
        <topology evidence="1">Peripheral membrane protein</topology>
    </subcellularLocation>
    <subcellularLocation>
        <location evidence="2">Secreted</location>
        <location evidence="2">Cell wall</location>
    </subcellularLocation>
</comment>
<name>A0ABP0TX47_9BRYO</name>
<evidence type="ECO:0000256" key="6">
    <source>
        <dbReference type="ARBA" id="ARBA00022729"/>
    </source>
</evidence>
<dbReference type="InterPro" id="IPR007117">
    <property type="entry name" value="Expansin_CBD"/>
</dbReference>
<evidence type="ECO:0000256" key="1">
    <source>
        <dbReference type="ARBA" id="ARBA00004170"/>
    </source>
</evidence>
<dbReference type="Proteomes" id="UP001497512">
    <property type="component" value="Chromosome 15"/>
</dbReference>
<keyword evidence="4" id="KW-0134">Cell wall</keyword>
<dbReference type="Pfam" id="PF01357">
    <property type="entry name" value="Expansin_C"/>
    <property type="match status" value="1"/>
</dbReference>
<dbReference type="InterPro" id="IPR036908">
    <property type="entry name" value="RlpA-like_sf"/>
</dbReference>
<dbReference type="Gene3D" id="2.40.40.10">
    <property type="entry name" value="RlpA-like domain"/>
    <property type="match status" value="1"/>
</dbReference>
<evidence type="ECO:0000256" key="7">
    <source>
        <dbReference type="ARBA" id="ARBA00023136"/>
    </source>
</evidence>
<evidence type="ECO:0000256" key="5">
    <source>
        <dbReference type="ARBA" id="ARBA00022525"/>
    </source>
</evidence>
<keyword evidence="5" id="KW-0964">Secreted</keyword>
<dbReference type="SUPFAM" id="SSF50685">
    <property type="entry name" value="Barwin-like endoglucanases"/>
    <property type="match status" value="1"/>
</dbReference>
<dbReference type="PRINTS" id="PR01226">
    <property type="entry name" value="EXPANSIN"/>
</dbReference>
<feature type="domain" description="Expansin-like EG45" evidence="9">
    <location>
        <begin position="200"/>
        <end position="311"/>
    </location>
</feature>
<dbReference type="EMBL" id="OZ019907">
    <property type="protein sequence ID" value="CAK9206655.1"/>
    <property type="molecule type" value="Genomic_DNA"/>
</dbReference>
<dbReference type="SMART" id="SM00837">
    <property type="entry name" value="DPBB_1"/>
    <property type="match status" value="1"/>
</dbReference>
<dbReference type="InterPro" id="IPR007112">
    <property type="entry name" value="Expansin/allergen_DPBB_dom"/>
</dbReference>